<reference evidence="9" key="2">
    <citation type="submission" date="2021-01" db="EMBL/GenBank/DDBJ databases">
        <authorList>
            <person name="Schikora-Tamarit M.A."/>
        </authorList>
    </citation>
    <scope>NUCLEOTIDE SEQUENCE</scope>
    <source>
        <strain evidence="9">CBS6341</strain>
    </source>
</reference>
<dbReference type="InterPro" id="IPR036259">
    <property type="entry name" value="MFS_trans_sf"/>
</dbReference>
<dbReference type="EMBL" id="JAEUBF010001116">
    <property type="protein sequence ID" value="KAH3672686.1"/>
    <property type="molecule type" value="Genomic_DNA"/>
</dbReference>
<dbReference type="Proteomes" id="UP000769528">
    <property type="component" value="Unassembled WGS sequence"/>
</dbReference>
<feature type="transmembrane region" description="Helical" evidence="7">
    <location>
        <begin position="188"/>
        <end position="205"/>
    </location>
</feature>
<comment type="caution">
    <text evidence="9">The sequence shown here is derived from an EMBL/GenBank/DDBJ whole genome shotgun (WGS) entry which is preliminary data.</text>
</comment>
<dbReference type="PANTHER" id="PTHR42718:SF9">
    <property type="entry name" value="MAJOR FACILITATOR SUPERFAMILY MULTIDRUG TRANSPORTER MFSC"/>
    <property type="match status" value="1"/>
</dbReference>
<feature type="transmembrane region" description="Helical" evidence="7">
    <location>
        <begin position="513"/>
        <end position="531"/>
    </location>
</feature>
<feature type="region of interest" description="Disordered" evidence="6">
    <location>
        <begin position="540"/>
        <end position="559"/>
    </location>
</feature>
<proteinExistence type="predicted"/>
<keyword evidence="4 7" id="KW-1133">Transmembrane helix</keyword>
<dbReference type="Gene3D" id="1.20.1250.20">
    <property type="entry name" value="MFS general substrate transporter like domains"/>
    <property type="match status" value="1"/>
</dbReference>
<feature type="transmembrane region" description="Helical" evidence="7">
    <location>
        <begin position="65"/>
        <end position="84"/>
    </location>
</feature>
<feature type="transmembrane region" description="Helical" evidence="7">
    <location>
        <begin position="226"/>
        <end position="243"/>
    </location>
</feature>
<evidence type="ECO:0000313" key="10">
    <source>
        <dbReference type="Proteomes" id="UP000769528"/>
    </source>
</evidence>
<evidence type="ECO:0000256" key="3">
    <source>
        <dbReference type="ARBA" id="ARBA00022692"/>
    </source>
</evidence>
<dbReference type="PANTHER" id="PTHR42718">
    <property type="entry name" value="MAJOR FACILITATOR SUPERFAMILY MULTIDRUG TRANSPORTER MFSC"/>
    <property type="match status" value="1"/>
</dbReference>
<evidence type="ECO:0000256" key="4">
    <source>
        <dbReference type="ARBA" id="ARBA00022989"/>
    </source>
</evidence>
<feature type="transmembrane region" description="Helical" evidence="7">
    <location>
        <begin position="28"/>
        <end position="45"/>
    </location>
</feature>
<keyword evidence="2" id="KW-0813">Transport</keyword>
<reference evidence="9" key="1">
    <citation type="journal article" date="2021" name="Open Biol.">
        <title>Shared evolutionary footprints suggest mitochondrial oxidative damage underlies multiple complex I losses in fungi.</title>
        <authorList>
            <person name="Schikora-Tamarit M.A."/>
            <person name="Marcet-Houben M."/>
            <person name="Nosek J."/>
            <person name="Gabaldon T."/>
        </authorList>
    </citation>
    <scope>NUCLEOTIDE SEQUENCE</scope>
    <source>
        <strain evidence="9">CBS6341</strain>
    </source>
</reference>
<feature type="transmembrane region" description="Helical" evidence="7">
    <location>
        <begin position="255"/>
        <end position="277"/>
    </location>
</feature>
<feature type="compositionally biased region" description="Low complexity" evidence="6">
    <location>
        <begin position="542"/>
        <end position="551"/>
    </location>
</feature>
<keyword evidence="3 7" id="KW-0812">Transmembrane</keyword>
<evidence type="ECO:0000313" key="9">
    <source>
        <dbReference type="EMBL" id="KAH3672686.1"/>
    </source>
</evidence>
<organism evidence="9 10">
    <name type="scientific">Wickerhamomyces mucosus</name>
    <dbReference type="NCBI Taxonomy" id="1378264"/>
    <lineage>
        <taxon>Eukaryota</taxon>
        <taxon>Fungi</taxon>
        <taxon>Dikarya</taxon>
        <taxon>Ascomycota</taxon>
        <taxon>Saccharomycotina</taxon>
        <taxon>Saccharomycetes</taxon>
        <taxon>Phaffomycetales</taxon>
        <taxon>Wickerhamomycetaceae</taxon>
        <taxon>Wickerhamomyces</taxon>
    </lineage>
</organism>
<dbReference type="Gene3D" id="1.20.1720.10">
    <property type="entry name" value="Multidrug resistance protein D"/>
    <property type="match status" value="1"/>
</dbReference>
<feature type="transmembrane region" description="Helical" evidence="7">
    <location>
        <begin position="337"/>
        <end position="359"/>
    </location>
</feature>
<gene>
    <name evidence="9" type="ORF">WICMUC_004204</name>
</gene>
<dbReference type="OrthoDB" id="440755at2759"/>
<protein>
    <recommendedName>
        <fullName evidence="8">Major facilitator superfamily (MFS) profile domain-containing protein</fullName>
    </recommendedName>
</protein>
<evidence type="ECO:0000256" key="6">
    <source>
        <dbReference type="SAM" id="MobiDB-lite"/>
    </source>
</evidence>
<dbReference type="AlphaFoldDB" id="A0A9P8PIJ3"/>
<dbReference type="GO" id="GO:0022857">
    <property type="term" value="F:transmembrane transporter activity"/>
    <property type="evidence" value="ECO:0007669"/>
    <property type="project" value="InterPro"/>
</dbReference>
<dbReference type="InterPro" id="IPR020846">
    <property type="entry name" value="MFS_dom"/>
</dbReference>
<evidence type="ECO:0000256" key="2">
    <source>
        <dbReference type="ARBA" id="ARBA00022448"/>
    </source>
</evidence>
<comment type="subcellular location">
    <subcellularLocation>
        <location evidence="1">Membrane</location>
        <topology evidence="1">Multi-pass membrane protein</topology>
    </subcellularLocation>
</comment>
<evidence type="ECO:0000259" key="8">
    <source>
        <dbReference type="PROSITE" id="PS50850"/>
    </source>
</evidence>
<keyword evidence="5 7" id="KW-0472">Membrane</keyword>
<keyword evidence="10" id="KW-1185">Reference proteome</keyword>
<accession>A0A9P8PIJ3</accession>
<dbReference type="InterPro" id="IPR011701">
    <property type="entry name" value="MFS"/>
</dbReference>
<evidence type="ECO:0000256" key="7">
    <source>
        <dbReference type="SAM" id="Phobius"/>
    </source>
</evidence>
<feature type="transmembrane region" description="Helical" evidence="7">
    <location>
        <begin position="371"/>
        <end position="391"/>
    </location>
</feature>
<dbReference type="SUPFAM" id="SSF103473">
    <property type="entry name" value="MFS general substrate transporter"/>
    <property type="match status" value="1"/>
</dbReference>
<feature type="transmembrane region" description="Helical" evidence="7">
    <location>
        <begin position="96"/>
        <end position="114"/>
    </location>
</feature>
<dbReference type="PROSITE" id="PS50850">
    <property type="entry name" value="MFS"/>
    <property type="match status" value="1"/>
</dbReference>
<evidence type="ECO:0000256" key="1">
    <source>
        <dbReference type="ARBA" id="ARBA00004141"/>
    </source>
</evidence>
<evidence type="ECO:0000256" key="5">
    <source>
        <dbReference type="ARBA" id="ARBA00023136"/>
    </source>
</evidence>
<name>A0A9P8PIJ3_9ASCO</name>
<feature type="transmembrane region" description="Helical" evidence="7">
    <location>
        <begin position="159"/>
        <end position="176"/>
    </location>
</feature>
<dbReference type="Pfam" id="PF07690">
    <property type="entry name" value="MFS_1"/>
    <property type="match status" value="1"/>
</dbReference>
<feature type="transmembrane region" description="Helical" evidence="7">
    <location>
        <begin position="126"/>
        <end position="147"/>
    </location>
</feature>
<feature type="domain" description="Major facilitator superfamily (MFS) profile" evidence="8">
    <location>
        <begin position="30"/>
        <end position="536"/>
    </location>
</feature>
<sequence>MSKDLINSINSFFQNRSTFVSEKFKNRIFVYGVALIGLTLDNLNVSGSITTVFSIAESFNASTTVVSWVLSSYALTIGAFIIIAGKFCDVLGAANVFLFGLFALSISALITAVIDKQIIALIVFRAIQGIFSAVLIPSSFAITSTYFQDPKELELATKFLITALVVSQGIGTVLGGAFSESNIGYKGLYYFSFAVGFSSFLILFFTMDPLEKTQEHSNLKLKNLDYGGSIFLVIGLILVILGLTEGGENWKRPVAYVPIIVGGLVCIGVMIFEMVYIQRYKDKYQIIEQTQNLESLKGSEKKEIGNEEELTIKLDKVDWRVNLDLLFPVEILSIPNFLVYCSSTFLIYIAFISILANLINYHIYVEGESPILASVKTLPFTAGLVFNTIIYKENITYKIGLKKSLIMSPLFSTGLIVWISRLDFRKSNSFWIFEFIPQFLAGITMNQYFQIYWNAILSGTPLHLQGLIAGILQTAGQIGVSIGNAIIASISGELIVATNYDQQVELHEKFRDVFYLAIAAMGLMTIVMLFVKNVERQKRQGSTSTSSTDTSKTIESETI</sequence>
<dbReference type="GO" id="GO:0016020">
    <property type="term" value="C:membrane"/>
    <property type="evidence" value="ECO:0007669"/>
    <property type="project" value="UniProtKB-SubCell"/>
</dbReference>
<feature type="transmembrane region" description="Helical" evidence="7">
    <location>
        <begin position="403"/>
        <end position="420"/>
    </location>
</feature>